<dbReference type="Pfam" id="PF03787">
    <property type="entry name" value="RAMPs"/>
    <property type="match status" value="1"/>
</dbReference>
<dbReference type="RefSeq" id="WP_188690821.1">
    <property type="nucleotide sequence ID" value="NZ_BMIR01000004.1"/>
</dbReference>
<proteinExistence type="predicted"/>
<evidence type="ECO:0000256" key="1">
    <source>
        <dbReference type="ARBA" id="ARBA00023118"/>
    </source>
</evidence>
<comment type="caution">
    <text evidence="3">The sequence shown here is derived from an EMBL/GenBank/DDBJ whole genome shotgun (WGS) entry which is preliminary data.</text>
</comment>
<keyword evidence="4" id="KW-1185">Reference proteome</keyword>
<keyword evidence="1" id="KW-0051">Antiviral defense</keyword>
<dbReference type="PANTHER" id="PTHR39965:SF1">
    <property type="entry name" value="CRISPR SYSTEM CMR SUBUNIT CMR6"/>
    <property type="match status" value="1"/>
</dbReference>
<sequence>MGQLFLPKETTELLNGLGSEMDNAYLGWYRYASYDTQNQKKKKIKPFSYYSKRERIFSKADVDLLKTQNQRMSRIAQTMPFLQLYTICQTSRWAIGIGGTSPYGNLQIITLHPLYGLPYLPASALKGLIRRCWIDQYYESSESRANKDPAFVHLFGFVEDRINGDKSKKGALIFFDSYPKAGSEGKLVKDIITPHYPRYYDEFGKKPPTDDQSPIPIEFLCLENFTFTIRIGAHLSLPADTEDKLRDVIKRAFSEYGIGGKTASGYGRGLIISHDK</sequence>
<reference evidence="3" key="2">
    <citation type="submission" date="2020-09" db="EMBL/GenBank/DDBJ databases">
        <authorList>
            <person name="Sun Q."/>
            <person name="Zhou Y."/>
        </authorList>
    </citation>
    <scope>NUCLEOTIDE SEQUENCE</scope>
    <source>
        <strain evidence="3">CGMCC 1.15371</strain>
    </source>
</reference>
<dbReference type="PANTHER" id="PTHR39965">
    <property type="entry name" value="CRISPR SYSTEM CMR SUBUNIT CMR6"/>
    <property type="match status" value="1"/>
</dbReference>
<protein>
    <recommendedName>
        <fullName evidence="2">CRISPR type III-associated protein domain-containing protein</fullName>
    </recommendedName>
</protein>
<accession>A0A8J2VNZ2</accession>
<evidence type="ECO:0000313" key="4">
    <source>
        <dbReference type="Proteomes" id="UP000628775"/>
    </source>
</evidence>
<dbReference type="InterPro" id="IPR005537">
    <property type="entry name" value="RAMP_III_fam"/>
</dbReference>
<organism evidence="3 4">
    <name type="scientific">Pullulanibacillus camelliae</name>
    <dbReference type="NCBI Taxonomy" id="1707096"/>
    <lineage>
        <taxon>Bacteria</taxon>
        <taxon>Bacillati</taxon>
        <taxon>Bacillota</taxon>
        <taxon>Bacilli</taxon>
        <taxon>Bacillales</taxon>
        <taxon>Sporolactobacillaceae</taxon>
        <taxon>Pullulanibacillus</taxon>
    </lineage>
</organism>
<gene>
    <name evidence="3" type="ORF">GCM10011391_12550</name>
</gene>
<name>A0A8J2VNZ2_9BACL</name>
<reference evidence="3" key="1">
    <citation type="journal article" date="2014" name="Int. J. Syst. Evol. Microbiol.">
        <title>Complete genome sequence of Corynebacterium casei LMG S-19264T (=DSM 44701T), isolated from a smear-ripened cheese.</title>
        <authorList>
            <consortium name="US DOE Joint Genome Institute (JGI-PGF)"/>
            <person name="Walter F."/>
            <person name="Albersmeier A."/>
            <person name="Kalinowski J."/>
            <person name="Ruckert C."/>
        </authorList>
    </citation>
    <scope>NUCLEOTIDE SEQUENCE</scope>
    <source>
        <strain evidence="3">CGMCC 1.15371</strain>
    </source>
</reference>
<dbReference type="AlphaFoldDB" id="A0A8J2VNZ2"/>
<dbReference type="InterPro" id="IPR010172">
    <property type="entry name" value="CRISPR-assoc_prot_TM1791"/>
</dbReference>
<dbReference type="EMBL" id="BMIR01000004">
    <property type="protein sequence ID" value="GGE35327.1"/>
    <property type="molecule type" value="Genomic_DNA"/>
</dbReference>
<feature type="domain" description="CRISPR type III-associated protein" evidence="2">
    <location>
        <begin position="97"/>
        <end position="268"/>
    </location>
</feature>
<dbReference type="NCBIfam" id="TIGR01898">
    <property type="entry name" value="cas_TM1791_cmr6"/>
    <property type="match status" value="1"/>
</dbReference>
<dbReference type="GO" id="GO:0051607">
    <property type="term" value="P:defense response to virus"/>
    <property type="evidence" value="ECO:0007669"/>
    <property type="project" value="UniProtKB-KW"/>
</dbReference>
<dbReference type="Proteomes" id="UP000628775">
    <property type="component" value="Unassembled WGS sequence"/>
</dbReference>
<evidence type="ECO:0000313" key="3">
    <source>
        <dbReference type="EMBL" id="GGE35327.1"/>
    </source>
</evidence>
<evidence type="ECO:0000259" key="2">
    <source>
        <dbReference type="Pfam" id="PF03787"/>
    </source>
</evidence>